<dbReference type="EMBL" id="APVG01000005">
    <property type="protein sequence ID" value="ENY73389.1"/>
    <property type="molecule type" value="Genomic_DNA"/>
</dbReference>
<dbReference type="AlphaFoldDB" id="N9U4V1"/>
<name>N9U4V1_9GAMM</name>
<gene>
    <name evidence="2" type="ORF">G114_03552</name>
</gene>
<dbReference type="Gene3D" id="3.40.1090.10">
    <property type="entry name" value="Cytosolic phospholipase A2 catalytic domain"/>
    <property type="match status" value="1"/>
</dbReference>
<protein>
    <submittedName>
        <fullName evidence="2">Type three secretion system effector protein</fullName>
    </submittedName>
</protein>
<keyword evidence="3" id="KW-1185">Reference proteome</keyword>
<reference evidence="2 3" key="1">
    <citation type="journal article" date="2013" name="Genome Announc.">
        <title>Draft Genome Sequence of the Aeromonas diversa Type Strain.</title>
        <authorList>
            <person name="Farfan M."/>
            <person name="Spataro N."/>
            <person name="Sanglas A."/>
            <person name="Albarral V."/>
            <person name="Loren J.G."/>
            <person name="Bosch E."/>
            <person name="Fuste M.C."/>
        </authorList>
    </citation>
    <scope>NUCLEOTIDE SEQUENCE [LARGE SCALE GENOMIC DNA]</scope>
    <source>
        <strain evidence="2 3">2478-85</strain>
    </source>
</reference>
<feature type="non-terminal residue" evidence="2">
    <location>
        <position position="108"/>
    </location>
</feature>
<feature type="compositionally biased region" description="Polar residues" evidence="1">
    <location>
        <begin position="45"/>
        <end position="57"/>
    </location>
</feature>
<accession>N9U4V1</accession>
<proteinExistence type="predicted"/>
<dbReference type="Proteomes" id="UP000023775">
    <property type="component" value="Unassembled WGS sequence"/>
</dbReference>
<dbReference type="Gene3D" id="3.30.720.80">
    <property type="match status" value="1"/>
</dbReference>
<feature type="compositionally biased region" description="Polar residues" evidence="1">
    <location>
        <begin position="1"/>
        <end position="23"/>
    </location>
</feature>
<evidence type="ECO:0000313" key="2">
    <source>
        <dbReference type="EMBL" id="ENY73389.1"/>
    </source>
</evidence>
<feature type="region of interest" description="Disordered" evidence="1">
    <location>
        <begin position="1"/>
        <end position="58"/>
    </location>
</feature>
<evidence type="ECO:0000256" key="1">
    <source>
        <dbReference type="SAM" id="MobiDB-lite"/>
    </source>
</evidence>
<comment type="caution">
    <text evidence="2">The sequence shown here is derived from an EMBL/GenBank/DDBJ whole genome shotgun (WGS) entry which is preliminary data.</text>
</comment>
<sequence>MQIQQASRLATTAQTDTVSTPVHDQQERAPTLASSQGKGAVLPLTQVSQPPVAQSSKGDVICATCGPRQVEITRHQDGSASVTMQHPPLTSLVLSGGGAKGAAYPGAI</sequence>
<organism evidence="2 3">
    <name type="scientific">Aeromonas diversa CDC 2478-85</name>
    <dbReference type="NCBI Taxonomy" id="1268237"/>
    <lineage>
        <taxon>Bacteria</taxon>
        <taxon>Pseudomonadati</taxon>
        <taxon>Pseudomonadota</taxon>
        <taxon>Gammaproteobacteria</taxon>
        <taxon>Aeromonadales</taxon>
        <taxon>Aeromonadaceae</taxon>
        <taxon>Aeromonas</taxon>
    </lineage>
</organism>
<evidence type="ECO:0000313" key="3">
    <source>
        <dbReference type="Proteomes" id="UP000023775"/>
    </source>
</evidence>